<evidence type="ECO:0000256" key="1">
    <source>
        <dbReference type="SAM" id="MobiDB-lite"/>
    </source>
</evidence>
<accession>A0AAP0HRF8</accession>
<gene>
    <name evidence="2" type="ORF">Syun_025638</name>
</gene>
<evidence type="ECO:0000313" key="2">
    <source>
        <dbReference type="EMBL" id="KAK9098593.1"/>
    </source>
</evidence>
<dbReference type="Proteomes" id="UP001420932">
    <property type="component" value="Unassembled WGS sequence"/>
</dbReference>
<dbReference type="AlphaFoldDB" id="A0AAP0HRF8"/>
<dbReference type="EMBL" id="JBBNAF010000011">
    <property type="protein sequence ID" value="KAK9098593.1"/>
    <property type="molecule type" value="Genomic_DNA"/>
</dbReference>
<evidence type="ECO:0000313" key="3">
    <source>
        <dbReference type="Proteomes" id="UP001420932"/>
    </source>
</evidence>
<feature type="compositionally biased region" description="Pro residues" evidence="1">
    <location>
        <begin position="30"/>
        <end position="39"/>
    </location>
</feature>
<feature type="compositionally biased region" description="Basic residues" evidence="1">
    <location>
        <begin position="48"/>
        <end position="58"/>
    </location>
</feature>
<proteinExistence type="predicted"/>
<name>A0AAP0HRF8_9MAGN</name>
<comment type="caution">
    <text evidence="2">The sequence shown here is derived from an EMBL/GenBank/DDBJ whole genome shotgun (WGS) entry which is preliminary data.</text>
</comment>
<sequence>MLSPAASTTTATAANRRPNGVASRRRARVPSPPIRPAEPLPESLSLGRRGHAGSRRLPRACLAAAPKSRSSREPSLPLAHSFRSSELPPPSMPLRCLRGATTPRLRAVLLV</sequence>
<reference evidence="2 3" key="1">
    <citation type="submission" date="2024-01" db="EMBL/GenBank/DDBJ databases">
        <title>Genome assemblies of Stephania.</title>
        <authorList>
            <person name="Yang L."/>
        </authorList>
    </citation>
    <scope>NUCLEOTIDE SEQUENCE [LARGE SCALE GENOMIC DNA]</scope>
    <source>
        <strain evidence="2">YNDBR</strain>
        <tissue evidence="2">Leaf</tissue>
    </source>
</reference>
<feature type="compositionally biased region" description="Low complexity" evidence="1">
    <location>
        <begin position="1"/>
        <end position="22"/>
    </location>
</feature>
<feature type="region of interest" description="Disordered" evidence="1">
    <location>
        <begin position="1"/>
        <end position="95"/>
    </location>
</feature>
<organism evidence="2 3">
    <name type="scientific">Stephania yunnanensis</name>
    <dbReference type="NCBI Taxonomy" id="152371"/>
    <lineage>
        <taxon>Eukaryota</taxon>
        <taxon>Viridiplantae</taxon>
        <taxon>Streptophyta</taxon>
        <taxon>Embryophyta</taxon>
        <taxon>Tracheophyta</taxon>
        <taxon>Spermatophyta</taxon>
        <taxon>Magnoliopsida</taxon>
        <taxon>Ranunculales</taxon>
        <taxon>Menispermaceae</taxon>
        <taxon>Menispermoideae</taxon>
        <taxon>Cissampelideae</taxon>
        <taxon>Stephania</taxon>
    </lineage>
</organism>
<protein>
    <submittedName>
        <fullName evidence="2">Uncharacterized protein</fullName>
    </submittedName>
</protein>
<keyword evidence="3" id="KW-1185">Reference proteome</keyword>